<name>A0A7W3PJ17_9MICO</name>
<evidence type="ECO:0000313" key="5">
    <source>
        <dbReference type="Proteomes" id="UP000321154"/>
    </source>
</evidence>
<dbReference type="InterPro" id="IPR036291">
    <property type="entry name" value="NAD(P)-bd_dom_sf"/>
</dbReference>
<dbReference type="Gene3D" id="3.40.50.720">
    <property type="entry name" value="NAD(P)-binding Rossmann-like Domain"/>
    <property type="match status" value="1"/>
</dbReference>
<evidence type="ECO:0000256" key="1">
    <source>
        <dbReference type="ARBA" id="ARBA00022857"/>
    </source>
</evidence>
<dbReference type="SUPFAM" id="SSF50129">
    <property type="entry name" value="GroES-like"/>
    <property type="match status" value="1"/>
</dbReference>
<protein>
    <submittedName>
        <fullName evidence="3 4">NADPH:quinone reductase</fullName>
    </submittedName>
</protein>
<dbReference type="CDD" id="cd05289">
    <property type="entry name" value="MDR_like_2"/>
    <property type="match status" value="1"/>
</dbReference>
<dbReference type="InterPro" id="IPR013154">
    <property type="entry name" value="ADH-like_N"/>
</dbReference>
<dbReference type="AlphaFoldDB" id="A0A7W3PJ17"/>
<dbReference type="PANTHER" id="PTHR44154:SF1">
    <property type="entry name" value="QUINONE OXIDOREDUCTASE"/>
    <property type="match status" value="1"/>
</dbReference>
<dbReference type="EMBL" id="BJUV01000029">
    <property type="protein sequence ID" value="GEK84163.1"/>
    <property type="molecule type" value="Genomic_DNA"/>
</dbReference>
<reference evidence="3 5" key="1">
    <citation type="submission" date="2019-07" db="EMBL/GenBank/DDBJ databases">
        <title>Whole genome shotgun sequence of Frigoribacterium faeni NBRC 103066.</title>
        <authorList>
            <person name="Hosoyama A."/>
            <person name="Uohara A."/>
            <person name="Ohji S."/>
            <person name="Ichikawa N."/>
        </authorList>
    </citation>
    <scope>NUCLEOTIDE SEQUENCE [LARGE SCALE GENOMIC DNA]</scope>
    <source>
        <strain evidence="3 5">NBRC 103066</strain>
    </source>
</reference>
<evidence type="ECO:0000259" key="2">
    <source>
        <dbReference type="SMART" id="SM00829"/>
    </source>
</evidence>
<evidence type="ECO:0000313" key="4">
    <source>
        <dbReference type="EMBL" id="MBA8813598.1"/>
    </source>
</evidence>
<keyword evidence="1" id="KW-0521">NADP</keyword>
<comment type="caution">
    <text evidence="4">The sequence shown here is derived from an EMBL/GenBank/DDBJ whole genome shotgun (WGS) entry which is preliminary data.</text>
</comment>
<dbReference type="Pfam" id="PF08240">
    <property type="entry name" value="ADH_N"/>
    <property type="match status" value="1"/>
</dbReference>
<evidence type="ECO:0000313" key="3">
    <source>
        <dbReference type="EMBL" id="GEK84163.1"/>
    </source>
</evidence>
<dbReference type="SMART" id="SM00829">
    <property type="entry name" value="PKS_ER"/>
    <property type="match status" value="1"/>
</dbReference>
<accession>A0A7W3PJ17</accession>
<dbReference type="Proteomes" id="UP000522688">
    <property type="component" value="Unassembled WGS sequence"/>
</dbReference>
<dbReference type="SUPFAM" id="SSF51735">
    <property type="entry name" value="NAD(P)-binding Rossmann-fold domains"/>
    <property type="match status" value="1"/>
</dbReference>
<dbReference type="OrthoDB" id="3727682at2"/>
<organism evidence="4 6">
    <name type="scientific">Frigoribacterium faeni</name>
    <dbReference type="NCBI Taxonomy" id="145483"/>
    <lineage>
        <taxon>Bacteria</taxon>
        <taxon>Bacillati</taxon>
        <taxon>Actinomycetota</taxon>
        <taxon>Actinomycetes</taxon>
        <taxon>Micrococcales</taxon>
        <taxon>Microbacteriaceae</taxon>
        <taxon>Frigoribacterium</taxon>
    </lineage>
</organism>
<gene>
    <name evidence="4" type="ORF">FB463_001847</name>
    <name evidence="3" type="ORF">FFA01_24720</name>
</gene>
<sequence>MKAVRFEQYGDVDELKVEQIAKPEAGPGQVVVAVKAAGLNPGEAAIRAGLLHDVFPAAFPSGQGTDFAGIVDEVGAGVDEWSAGDEVVGWATRSSHAEFVVVPRDQLVAKPENVVWEVAGSISVTGPTAYAALRAVQATEGDTIVVSAAAGGVGVMASQLAILGGLTVIGTASERNHDFLRSLGVIPVEYGEGVVDRIREAAPQGVDAYIDCYGHGNVEYALELGVAPQRIDTIIDFAAVERHGVKGEGSAQATTPAVLAELLGLIAEAKIVVPIDGVFPLDRVTDAYRDLEDGHARGKYVLGMDVVEYPGEREGDRAGSDERSDQAT</sequence>
<dbReference type="Pfam" id="PF13602">
    <property type="entry name" value="ADH_zinc_N_2"/>
    <property type="match status" value="1"/>
</dbReference>
<feature type="domain" description="Enoyl reductase (ER)" evidence="2">
    <location>
        <begin position="10"/>
        <end position="302"/>
    </location>
</feature>
<dbReference type="RefSeq" id="WP_146856500.1">
    <property type="nucleotide sequence ID" value="NZ_BAAAHR010000008.1"/>
</dbReference>
<keyword evidence="5" id="KW-1185">Reference proteome</keyword>
<dbReference type="InterPro" id="IPR011032">
    <property type="entry name" value="GroES-like_sf"/>
</dbReference>
<reference evidence="4 6" key="2">
    <citation type="submission" date="2020-07" db="EMBL/GenBank/DDBJ databases">
        <title>Sequencing the genomes of 1000 actinobacteria strains.</title>
        <authorList>
            <person name="Klenk H.-P."/>
        </authorList>
    </citation>
    <scope>NUCLEOTIDE SEQUENCE [LARGE SCALE GENOMIC DNA]</scope>
    <source>
        <strain evidence="4 6">DSM 10309</strain>
    </source>
</reference>
<dbReference type="InterPro" id="IPR020843">
    <property type="entry name" value="ER"/>
</dbReference>
<dbReference type="GO" id="GO:0016491">
    <property type="term" value="F:oxidoreductase activity"/>
    <property type="evidence" value="ECO:0007669"/>
    <property type="project" value="InterPro"/>
</dbReference>
<dbReference type="Gene3D" id="3.90.180.10">
    <property type="entry name" value="Medium-chain alcohol dehydrogenases, catalytic domain"/>
    <property type="match status" value="1"/>
</dbReference>
<dbReference type="EMBL" id="JACGWW010000002">
    <property type="protein sequence ID" value="MBA8813598.1"/>
    <property type="molecule type" value="Genomic_DNA"/>
</dbReference>
<dbReference type="Proteomes" id="UP000321154">
    <property type="component" value="Unassembled WGS sequence"/>
</dbReference>
<evidence type="ECO:0000313" key="6">
    <source>
        <dbReference type="Proteomes" id="UP000522688"/>
    </source>
</evidence>
<proteinExistence type="predicted"/>
<dbReference type="InterPro" id="IPR051603">
    <property type="entry name" value="Zinc-ADH_QOR/CCCR"/>
</dbReference>
<dbReference type="PANTHER" id="PTHR44154">
    <property type="entry name" value="QUINONE OXIDOREDUCTASE"/>
    <property type="match status" value="1"/>
</dbReference>